<dbReference type="InterPro" id="IPR036928">
    <property type="entry name" value="AS_sf"/>
</dbReference>
<evidence type="ECO:0000256" key="3">
    <source>
        <dbReference type="ARBA" id="ARBA00012922"/>
    </source>
</evidence>
<dbReference type="EC" id="3.5.1.4" evidence="3"/>
<dbReference type="Pfam" id="PF01425">
    <property type="entry name" value="Amidase"/>
    <property type="match status" value="2"/>
</dbReference>
<evidence type="ECO:0000256" key="1">
    <source>
        <dbReference type="ARBA" id="ARBA00001311"/>
    </source>
</evidence>
<dbReference type="AlphaFoldDB" id="A0A2U1T836"/>
<dbReference type="GO" id="GO:0004040">
    <property type="term" value="F:amidase activity"/>
    <property type="evidence" value="ECO:0007669"/>
    <property type="project" value="UniProtKB-EC"/>
</dbReference>
<keyword evidence="6" id="KW-1185">Reference proteome</keyword>
<dbReference type="PANTHER" id="PTHR11895">
    <property type="entry name" value="TRANSAMIDASE"/>
    <property type="match status" value="1"/>
</dbReference>
<organism evidence="5 6">
    <name type="scientific">Corynebacterium yudongzhengii</name>
    <dbReference type="NCBI Taxonomy" id="2080740"/>
    <lineage>
        <taxon>Bacteria</taxon>
        <taxon>Bacillati</taxon>
        <taxon>Actinomycetota</taxon>
        <taxon>Actinomycetes</taxon>
        <taxon>Mycobacteriales</taxon>
        <taxon>Corynebacteriaceae</taxon>
        <taxon>Corynebacterium</taxon>
    </lineage>
</organism>
<name>A0A2U1T836_9CORY</name>
<dbReference type="Gene3D" id="3.90.1300.10">
    <property type="entry name" value="Amidase signature (AS) domain"/>
    <property type="match status" value="1"/>
</dbReference>
<dbReference type="OrthoDB" id="5175573at2"/>
<dbReference type="KEGG" id="cyz:C3B44_11035"/>
<proteinExistence type="inferred from homology"/>
<dbReference type="Proteomes" id="UP000244989">
    <property type="component" value="Unassembled WGS sequence"/>
</dbReference>
<accession>A0A2U1T836</accession>
<dbReference type="InterPro" id="IPR023631">
    <property type="entry name" value="Amidase_dom"/>
</dbReference>
<feature type="domain" description="Amidase" evidence="4">
    <location>
        <begin position="37"/>
        <end position="172"/>
    </location>
</feature>
<evidence type="ECO:0000313" key="5">
    <source>
        <dbReference type="EMBL" id="PWC02142.1"/>
    </source>
</evidence>
<dbReference type="PANTHER" id="PTHR11895:SF7">
    <property type="entry name" value="GLUTAMYL-TRNA(GLN) AMIDOTRANSFERASE SUBUNIT A, MITOCHONDRIAL"/>
    <property type="match status" value="1"/>
</dbReference>
<sequence>MTEIIPAARELAEKIAGLTPSEHGFSHLHLTRPATGSGDLDGWVIPAKDLYDVAGMPTTFGSARRMHIATETHPFIAAYEARGAVIPGKSSTSELGLTVDAEPRDLPHVDNPIWPGHTPGGSSGGAAAMVARGLVRAAHASDGGGSIRVPAAACGLVGFKPSAHTIAVHGFMTTSIDDQALLHEITPRLDRRVRVGLLTEPILAETDVQPEWEKATREAAEHLAAAGHEVVEVSTWPEATETFERFIDLFSYGLTSLEEADYIAAWLRERGAKVSARRYAESQTYARVLKARMARHYDVDVLLTPTLAGDPPETGTFSSLSPEENFAAQTRWTPWTSLFNMSGSCAIALPWPVPNRPQPASVHLASLTLTDAQLLALAAELPQ</sequence>
<dbReference type="RefSeq" id="WP_108432406.1">
    <property type="nucleotide sequence ID" value="NZ_CP026947.1"/>
</dbReference>
<dbReference type="PROSITE" id="PS00571">
    <property type="entry name" value="AMIDASES"/>
    <property type="match status" value="1"/>
</dbReference>
<dbReference type="SUPFAM" id="SSF75304">
    <property type="entry name" value="Amidase signature (AS) enzymes"/>
    <property type="match status" value="1"/>
</dbReference>
<evidence type="ECO:0000313" key="6">
    <source>
        <dbReference type="Proteomes" id="UP000244989"/>
    </source>
</evidence>
<feature type="domain" description="Amidase" evidence="4">
    <location>
        <begin position="266"/>
        <end position="375"/>
    </location>
</feature>
<dbReference type="InterPro" id="IPR000120">
    <property type="entry name" value="Amidase"/>
</dbReference>
<dbReference type="InterPro" id="IPR020556">
    <property type="entry name" value="Amidase_CS"/>
</dbReference>
<comment type="similarity">
    <text evidence="2">Belongs to the amidase family.</text>
</comment>
<comment type="catalytic activity">
    <reaction evidence="1">
        <text>a monocarboxylic acid amide + H2O = a monocarboxylate + NH4(+)</text>
        <dbReference type="Rhea" id="RHEA:12020"/>
        <dbReference type="ChEBI" id="CHEBI:15377"/>
        <dbReference type="ChEBI" id="CHEBI:28938"/>
        <dbReference type="ChEBI" id="CHEBI:35757"/>
        <dbReference type="ChEBI" id="CHEBI:83628"/>
        <dbReference type="EC" id="3.5.1.4"/>
    </reaction>
</comment>
<reference evidence="6" key="1">
    <citation type="submission" date="2018-04" db="EMBL/GenBank/DDBJ databases">
        <authorList>
            <person name="Liu S."/>
            <person name="Wang Z."/>
            <person name="Li J."/>
        </authorList>
    </citation>
    <scope>NUCLEOTIDE SEQUENCE [LARGE SCALE GENOMIC DNA]</scope>
    <source>
        <strain evidence="6">2189</strain>
    </source>
</reference>
<gene>
    <name evidence="5" type="ORF">DF222_03360</name>
</gene>
<evidence type="ECO:0000256" key="2">
    <source>
        <dbReference type="ARBA" id="ARBA00009199"/>
    </source>
</evidence>
<dbReference type="EMBL" id="QEEZ01000005">
    <property type="protein sequence ID" value="PWC02142.1"/>
    <property type="molecule type" value="Genomic_DNA"/>
</dbReference>
<protein>
    <recommendedName>
        <fullName evidence="3">amidase</fullName>
        <ecNumber evidence="3">3.5.1.4</ecNumber>
    </recommendedName>
</protein>
<evidence type="ECO:0000259" key="4">
    <source>
        <dbReference type="Pfam" id="PF01425"/>
    </source>
</evidence>
<comment type="caution">
    <text evidence="5">The sequence shown here is derived from an EMBL/GenBank/DDBJ whole genome shotgun (WGS) entry which is preliminary data.</text>
</comment>